<keyword evidence="9" id="KW-1185">Reference proteome</keyword>
<dbReference type="Pfam" id="PF06271">
    <property type="entry name" value="RDD"/>
    <property type="match status" value="1"/>
</dbReference>
<dbReference type="AlphaFoldDB" id="A0A1J7BFK2"/>
<comment type="caution">
    <text evidence="8">The sequence shown here is derived from an EMBL/GenBank/DDBJ whole genome shotgun (WGS) entry which is preliminary data.</text>
</comment>
<evidence type="ECO:0000256" key="3">
    <source>
        <dbReference type="ARBA" id="ARBA00022692"/>
    </source>
</evidence>
<accession>A0A1J7BFK2</accession>
<proteinExistence type="predicted"/>
<evidence type="ECO:0000313" key="9">
    <source>
        <dbReference type="Proteomes" id="UP000243342"/>
    </source>
</evidence>
<evidence type="ECO:0000256" key="5">
    <source>
        <dbReference type="ARBA" id="ARBA00023136"/>
    </source>
</evidence>
<keyword evidence="4 6" id="KW-1133">Transmembrane helix</keyword>
<dbReference type="InterPro" id="IPR010432">
    <property type="entry name" value="RDD"/>
</dbReference>
<keyword evidence="5 6" id="KW-0472">Membrane</keyword>
<dbReference type="GO" id="GO:0005886">
    <property type="term" value="C:plasma membrane"/>
    <property type="evidence" value="ECO:0007669"/>
    <property type="project" value="UniProtKB-SubCell"/>
</dbReference>
<dbReference type="InterPro" id="IPR051791">
    <property type="entry name" value="Pra-immunoreactive"/>
</dbReference>
<organism evidence="8 9">
    <name type="scientific">Mangrovactinospora gilvigrisea</name>
    <dbReference type="NCBI Taxonomy" id="1428644"/>
    <lineage>
        <taxon>Bacteria</taxon>
        <taxon>Bacillati</taxon>
        <taxon>Actinomycetota</taxon>
        <taxon>Actinomycetes</taxon>
        <taxon>Kitasatosporales</taxon>
        <taxon>Streptomycetaceae</taxon>
        <taxon>Mangrovactinospora</taxon>
    </lineage>
</organism>
<feature type="transmembrane region" description="Helical" evidence="6">
    <location>
        <begin position="124"/>
        <end position="144"/>
    </location>
</feature>
<dbReference type="STRING" id="1428644.BIV57_11115"/>
<gene>
    <name evidence="8" type="ORF">BIV57_11115</name>
</gene>
<sequence>MGAADPVPDPRRPPVSALPPLAGFGRRLGARAVDFVLVFLVVGQLITGLIWGFHTSSVDPASHAPKAQLLAAALIQVGLAVVYETAMFAKWGQTLGKMLFDVRIARRDREAEIPGVGVALLRACVYYVPYLLAAGLIGIAFWLLNGLWQTWDKPYRQCLHDKAARTVVVRARAS</sequence>
<reference evidence="8 9" key="1">
    <citation type="submission" date="2016-10" db="EMBL/GenBank/DDBJ databases">
        <title>Genome sequence of Streptomyces gilvigriseus MUSC 26.</title>
        <authorList>
            <person name="Lee L.-H."/>
            <person name="Ser H.-L."/>
        </authorList>
    </citation>
    <scope>NUCLEOTIDE SEQUENCE [LARGE SCALE GENOMIC DNA]</scope>
    <source>
        <strain evidence="8 9">MUSC 26</strain>
    </source>
</reference>
<evidence type="ECO:0000259" key="7">
    <source>
        <dbReference type="Pfam" id="PF06271"/>
    </source>
</evidence>
<comment type="subcellular location">
    <subcellularLocation>
        <location evidence="1">Cell membrane</location>
        <topology evidence="1">Multi-pass membrane protein</topology>
    </subcellularLocation>
</comment>
<name>A0A1J7BFK2_9ACTN</name>
<evidence type="ECO:0000313" key="8">
    <source>
        <dbReference type="EMBL" id="OIV37430.1"/>
    </source>
</evidence>
<protein>
    <recommendedName>
        <fullName evidence="7">RDD domain-containing protein</fullName>
    </recommendedName>
</protein>
<dbReference type="PANTHER" id="PTHR36115:SF4">
    <property type="entry name" value="MEMBRANE PROTEIN"/>
    <property type="match status" value="1"/>
</dbReference>
<feature type="domain" description="RDD" evidence="7">
    <location>
        <begin position="21"/>
        <end position="164"/>
    </location>
</feature>
<evidence type="ECO:0000256" key="4">
    <source>
        <dbReference type="ARBA" id="ARBA00022989"/>
    </source>
</evidence>
<keyword evidence="3 6" id="KW-0812">Transmembrane</keyword>
<evidence type="ECO:0000256" key="2">
    <source>
        <dbReference type="ARBA" id="ARBA00022475"/>
    </source>
</evidence>
<dbReference type="Proteomes" id="UP000243342">
    <property type="component" value="Unassembled WGS sequence"/>
</dbReference>
<feature type="transmembrane region" description="Helical" evidence="6">
    <location>
        <begin position="69"/>
        <end position="89"/>
    </location>
</feature>
<dbReference type="PANTHER" id="PTHR36115">
    <property type="entry name" value="PROLINE-RICH ANTIGEN HOMOLOG-RELATED"/>
    <property type="match status" value="1"/>
</dbReference>
<dbReference type="EMBL" id="MLCF01000053">
    <property type="protein sequence ID" value="OIV37430.1"/>
    <property type="molecule type" value="Genomic_DNA"/>
</dbReference>
<evidence type="ECO:0000256" key="6">
    <source>
        <dbReference type="SAM" id="Phobius"/>
    </source>
</evidence>
<keyword evidence="2" id="KW-1003">Cell membrane</keyword>
<evidence type="ECO:0000256" key="1">
    <source>
        <dbReference type="ARBA" id="ARBA00004651"/>
    </source>
</evidence>
<feature type="transmembrane region" description="Helical" evidence="6">
    <location>
        <begin position="35"/>
        <end position="54"/>
    </location>
</feature>